<keyword evidence="1" id="KW-0808">Transferase</keyword>
<dbReference type="STRING" id="145388.A0A0D2K7X2"/>
<feature type="domain" description="Protein kinase" evidence="7">
    <location>
        <begin position="530"/>
        <end position="834"/>
    </location>
</feature>
<evidence type="ECO:0000256" key="4">
    <source>
        <dbReference type="ARBA" id="ARBA00022840"/>
    </source>
</evidence>
<protein>
    <submittedName>
        <fullName evidence="8">Dual specificity protein kinase shkE</fullName>
    </submittedName>
</protein>
<dbReference type="RefSeq" id="XP_013905342.1">
    <property type="nucleotide sequence ID" value="XM_014049888.1"/>
</dbReference>
<evidence type="ECO:0000256" key="5">
    <source>
        <dbReference type="PROSITE-ProRule" id="PRU10141"/>
    </source>
</evidence>
<dbReference type="GO" id="GO:0004674">
    <property type="term" value="F:protein serine/threonine kinase activity"/>
    <property type="evidence" value="ECO:0007669"/>
    <property type="project" value="TreeGrafter"/>
</dbReference>
<dbReference type="GO" id="GO:0005524">
    <property type="term" value="F:ATP binding"/>
    <property type="evidence" value="ECO:0007669"/>
    <property type="project" value="UniProtKB-UniRule"/>
</dbReference>
<dbReference type="OrthoDB" id="2382472at2759"/>
<dbReference type="PANTHER" id="PTHR44329:SF214">
    <property type="entry name" value="PROTEIN KINASE DOMAIN-CONTAINING PROTEIN"/>
    <property type="match status" value="1"/>
</dbReference>
<gene>
    <name evidence="8" type="ORF">MNEG_1636</name>
</gene>
<sequence>MGAATQQEPARVDATPAKAGVDAGPPEAAELLNGLAGGDPQPLGSGAVDNAIAVLKAMDPLACLSDLLADMNTLSPTPALALPEVADLIRSRLEGIELCSITAIVGPQAGGQGGDDDDIRPPQAAGVLMAVAGGGSKVLEGLTVVRGPQWSALHVAVTNAPLHVHSAEAGELPDGSPLPEDWARLCSAAGLASFLAVPMALGPQVLGVLTVAAAQPDAFADPGWQRLMAATASACVQHMRSPQLCYLASMLACAEGEEDDLGCMEVLIYGLSMYMRRCTNLKVSVRVGLVDRGRKAVLVLEGDPKAPKVKVPPPTSMDDNSFRPPPRVARALVATDVPLAGTLLESAVTAHKARCIKDCAAYFQSAVDPVGDIFTAGSSLVSSMAVVPFSHNESDLGGITGWGAIYFTLPEPCDFALLQEDVLGAVSATTLTLHARLRDRAAALGPCVAEVTDQRRRSSSIAEGAPGAEAEAASVPGSAGLSKGAPFSANNKKLCTEAMKRAIQHKLQTTHKGGRRSTGSSVAAPTNQDLVLHDRIGQGGFGICYKGMYKNSVAAIKVMYARKHEKEALKDAVEMAVLSEVNHPHIVQLYACLTDMIEVAADKLDVGVAQLGGTAQMLPHYRPARPDDAVTCNIVIMEFCDRGSLRDALKRGAFHRRLEGGVMAVDVLKVVRVLLQVSSSLEYLHDRKILHCDIKMENVMLKSDPSREMGFVAKLGDFGLAKMLNDNYFVTNRSGAGTITHLAPELLKAGAKLTEAIDTYAFGILMYTMYAAQRPYASLTQEQIVDRVIRKGMRPTFPSAAPAAFVNLASRCWDADPKMRPSFVEISATLKEIINGEDGGGS</sequence>
<dbReference type="Pfam" id="PF00069">
    <property type="entry name" value="Pkinase"/>
    <property type="match status" value="1"/>
</dbReference>
<dbReference type="AlphaFoldDB" id="A0A0D2K7X2"/>
<dbReference type="SUPFAM" id="SSF55781">
    <property type="entry name" value="GAF domain-like"/>
    <property type="match status" value="1"/>
</dbReference>
<dbReference type="PROSITE" id="PS00108">
    <property type="entry name" value="PROTEIN_KINASE_ST"/>
    <property type="match status" value="1"/>
</dbReference>
<proteinExistence type="predicted"/>
<dbReference type="InterPro" id="IPR011009">
    <property type="entry name" value="Kinase-like_dom_sf"/>
</dbReference>
<dbReference type="EMBL" id="KK100387">
    <property type="protein sequence ID" value="KIZ06323.1"/>
    <property type="molecule type" value="Genomic_DNA"/>
</dbReference>
<dbReference type="Gene3D" id="1.10.510.10">
    <property type="entry name" value="Transferase(Phosphotransferase) domain 1"/>
    <property type="match status" value="1"/>
</dbReference>
<evidence type="ECO:0000256" key="6">
    <source>
        <dbReference type="SAM" id="MobiDB-lite"/>
    </source>
</evidence>
<dbReference type="InterPro" id="IPR000719">
    <property type="entry name" value="Prot_kinase_dom"/>
</dbReference>
<keyword evidence="3 8" id="KW-0418">Kinase</keyword>
<dbReference type="Gene3D" id="3.30.450.40">
    <property type="match status" value="1"/>
</dbReference>
<dbReference type="PROSITE" id="PS50011">
    <property type="entry name" value="PROTEIN_KINASE_DOM"/>
    <property type="match status" value="1"/>
</dbReference>
<dbReference type="SMART" id="SM00220">
    <property type="entry name" value="S_TKc"/>
    <property type="match status" value="1"/>
</dbReference>
<feature type="region of interest" description="Disordered" evidence="6">
    <location>
        <begin position="1"/>
        <end position="25"/>
    </location>
</feature>
<dbReference type="InterPro" id="IPR051681">
    <property type="entry name" value="Ser/Thr_Kinases-Pseudokinases"/>
</dbReference>
<dbReference type="InterPro" id="IPR017441">
    <property type="entry name" value="Protein_kinase_ATP_BS"/>
</dbReference>
<dbReference type="InterPro" id="IPR008271">
    <property type="entry name" value="Ser/Thr_kinase_AS"/>
</dbReference>
<evidence type="ECO:0000259" key="7">
    <source>
        <dbReference type="PROSITE" id="PS50011"/>
    </source>
</evidence>
<dbReference type="GeneID" id="25734111"/>
<dbReference type="KEGG" id="mng:MNEG_1636"/>
<dbReference type="InterPro" id="IPR029016">
    <property type="entry name" value="GAF-like_dom_sf"/>
</dbReference>
<evidence type="ECO:0000256" key="2">
    <source>
        <dbReference type="ARBA" id="ARBA00022741"/>
    </source>
</evidence>
<keyword evidence="4 5" id="KW-0067">ATP-binding</keyword>
<feature type="region of interest" description="Disordered" evidence="6">
    <location>
        <begin position="455"/>
        <end position="481"/>
    </location>
</feature>
<feature type="binding site" evidence="5">
    <location>
        <position position="563"/>
    </location>
    <ligand>
        <name>ATP</name>
        <dbReference type="ChEBI" id="CHEBI:30616"/>
    </ligand>
</feature>
<name>A0A0D2K7X2_9CHLO</name>
<keyword evidence="9" id="KW-1185">Reference proteome</keyword>
<feature type="compositionally biased region" description="Low complexity" evidence="6">
    <location>
        <begin position="459"/>
        <end position="480"/>
    </location>
</feature>
<evidence type="ECO:0000313" key="8">
    <source>
        <dbReference type="EMBL" id="KIZ06323.1"/>
    </source>
</evidence>
<evidence type="ECO:0000313" key="9">
    <source>
        <dbReference type="Proteomes" id="UP000054498"/>
    </source>
</evidence>
<reference evidence="8 9" key="1">
    <citation type="journal article" date="2013" name="BMC Genomics">
        <title>Reconstruction of the lipid metabolism for the microalga Monoraphidium neglectum from its genome sequence reveals characteristics suitable for biofuel production.</title>
        <authorList>
            <person name="Bogen C."/>
            <person name="Al-Dilaimi A."/>
            <person name="Albersmeier A."/>
            <person name="Wichmann J."/>
            <person name="Grundmann M."/>
            <person name="Rupp O."/>
            <person name="Lauersen K.J."/>
            <person name="Blifernez-Klassen O."/>
            <person name="Kalinowski J."/>
            <person name="Goesmann A."/>
            <person name="Mussgnug J.H."/>
            <person name="Kruse O."/>
        </authorList>
    </citation>
    <scope>NUCLEOTIDE SEQUENCE [LARGE SCALE GENOMIC DNA]</scope>
    <source>
        <strain evidence="8 9">SAG 48.87</strain>
    </source>
</reference>
<dbReference type="PANTHER" id="PTHR44329">
    <property type="entry name" value="SERINE/THREONINE-PROTEIN KINASE TNNI3K-RELATED"/>
    <property type="match status" value="1"/>
</dbReference>
<dbReference type="Proteomes" id="UP000054498">
    <property type="component" value="Unassembled WGS sequence"/>
</dbReference>
<accession>A0A0D2K7X2</accession>
<keyword evidence="2 5" id="KW-0547">Nucleotide-binding</keyword>
<dbReference type="Gene3D" id="3.30.200.20">
    <property type="entry name" value="Phosphorylase Kinase, domain 1"/>
    <property type="match status" value="1"/>
</dbReference>
<dbReference type="PROSITE" id="PS00107">
    <property type="entry name" value="PROTEIN_KINASE_ATP"/>
    <property type="match status" value="1"/>
</dbReference>
<organism evidence="8 9">
    <name type="scientific">Monoraphidium neglectum</name>
    <dbReference type="NCBI Taxonomy" id="145388"/>
    <lineage>
        <taxon>Eukaryota</taxon>
        <taxon>Viridiplantae</taxon>
        <taxon>Chlorophyta</taxon>
        <taxon>core chlorophytes</taxon>
        <taxon>Chlorophyceae</taxon>
        <taxon>CS clade</taxon>
        <taxon>Sphaeropleales</taxon>
        <taxon>Selenastraceae</taxon>
        <taxon>Monoraphidium</taxon>
    </lineage>
</organism>
<evidence type="ECO:0000256" key="3">
    <source>
        <dbReference type="ARBA" id="ARBA00022777"/>
    </source>
</evidence>
<dbReference type="SUPFAM" id="SSF56112">
    <property type="entry name" value="Protein kinase-like (PK-like)"/>
    <property type="match status" value="1"/>
</dbReference>
<evidence type="ECO:0000256" key="1">
    <source>
        <dbReference type="ARBA" id="ARBA00022679"/>
    </source>
</evidence>